<dbReference type="Gene3D" id="2.60.120.200">
    <property type="match status" value="2"/>
</dbReference>
<keyword evidence="2" id="KW-0732">Signal</keyword>
<accession>A0A0F6Z6Y6</accession>
<sequence length="714" mass="79341">MKKHVTSAVTALVTAFSTAAFGLTVAVSPAAAQVVNPAPDLSAPYTWVEEFDSRDALKGWNIFRQPDYGSDKVLYTEDALSIEDGKLTITTQRHCVDEDFAISDPANRGKLNDSTAQVEPCAPGQFEKFTSARIVTPKIARGEFDLSVTATLNTGGVEGVRSAIWMQNGEQACSSATNNGLYGELDLVEHFSYDLRAPWSPSNTHLGCDPESVNGTNRAPRELKLDESLDGVQHTWTVSTTRDGVEYFIDDEAINRQSWRNDVTLGHAEIDDFGISAQTFDEIVDREWTLTLNQKVESADWAKPRSSEEDFPVRSMVIDRIEVTGSPAVSEDTPMPDTTQLLTQDTLEYLGRMPVLERYEPASADFADGRRPSWNYFNLKESWQNPELEQRPEAVEFVDGRMDIVTRRHCLATADDIATPENAQEEPCAPGEVTRYSSARVHLPEIPAGNFRLTVRARAQSEELVDGVRPAIWMQNNTNFCADNDGRPYGELDITEFYSSRVNTQYSAVHLGCAGNRPEMKLRQMEMEESMFGDWHDWGVEVFDGQIVFTIDGKAVTSSGKDVFGNSVTPAAAPLRPAHFKLSEEEYREVIGQPWHLILNTMVEQSGKDSWITAVDNNEAFPEHRFQIDHVAVDIESDSVDNVWPDAANEIPDNVGIEDSDDGSDLEVGSTGSSTAETVSWISLFTALSSLVFTLALNQEALQNLINQFMRQFK</sequence>
<evidence type="ECO:0000259" key="3">
    <source>
        <dbReference type="PROSITE" id="PS51762"/>
    </source>
</evidence>
<dbReference type="EMBL" id="CP011309">
    <property type="protein sequence ID" value="AKF28402.1"/>
    <property type="molecule type" value="Genomic_DNA"/>
</dbReference>
<dbReference type="HOGENOM" id="CLU_388682_0_0_11"/>
<dbReference type="AlphaFoldDB" id="A0A0F6Z6Y6"/>
<dbReference type="InterPro" id="IPR000757">
    <property type="entry name" value="Beta-glucanase-like"/>
</dbReference>
<gene>
    <name evidence="4" type="ORF">YH66_13150</name>
</gene>
<evidence type="ECO:0000313" key="4">
    <source>
        <dbReference type="EMBL" id="AKF28402.1"/>
    </source>
</evidence>
<dbReference type="RefSeq" id="WP_003863085.1">
    <property type="nucleotide sequence ID" value="NZ_CP011309.1"/>
</dbReference>
<dbReference type="PATRIC" id="fig|92706.3.peg.2751"/>
<dbReference type="SUPFAM" id="SSF49899">
    <property type="entry name" value="Concanavalin A-like lectins/glucanases"/>
    <property type="match status" value="2"/>
</dbReference>
<feature type="domain" description="GH16" evidence="3">
    <location>
        <begin position="328"/>
        <end position="639"/>
    </location>
</feature>
<evidence type="ECO:0000256" key="1">
    <source>
        <dbReference type="ARBA" id="ARBA00006865"/>
    </source>
</evidence>
<comment type="similarity">
    <text evidence="1">Belongs to the glycosyl hydrolase 16 family.</text>
</comment>
<feature type="chain" id="PRO_5039210128" evidence="2">
    <location>
        <begin position="23"/>
        <end position="714"/>
    </location>
</feature>
<evidence type="ECO:0000313" key="5">
    <source>
        <dbReference type="Proteomes" id="UP000034037"/>
    </source>
</evidence>
<keyword evidence="5" id="KW-1185">Reference proteome</keyword>
<dbReference type="PANTHER" id="PTHR10963">
    <property type="entry name" value="GLYCOSYL HYDROLASE-RELATED"/>
    <property type="match status" value="1"/>
</dbReference>
<proteinExistence type="inferred from homology"/>
<dbReference type="InterPro" id="IPR050546">
    <property type="entry name" value="Glycosyl_Hydrlase_16"/>
</dbReference>
<dbReference type="PROSITE" id="PS51762">
    <property type="entry name" value="GH16_2"/>
    <property type="match status" value="1"/>
</dbReference>
<protein>
    <submittedName>
        <fullName evidence="4">Endoglucanase</fullName>
    </submittedName>
</protein>
<reference evidence="4 5" key="1">
    <citation type="submission" date="2015-04" db="EMBL/GenBank/DDBJ databases">
        <title>Complete Genome Sequence of Brevibacterium flavum ATCC 15168.</title>
        <authorList>
            <person name="Ahn J."/>
            <person name="Park G."/>
            <person name="Jeon W."/>
            <person name="Jang Y."/>
            <person name="Jang M."/>
            <person name="Lee H."/>
            <person name="Lee H."/>
        </authorList>
    </citation>
    <scope>NUCLEOTIDE SEQUENCE [LARGE SCALE GENOMIC DNA]</scope>
    <source>
        <strain evidence="4 5">ATCC 15168</strain>
    </source>
</reference>
<name>A0A0F6Z6Y6_9CORY</name>
<dbReference type="Proteomes" id="UP000034037">
    <property type="component" value="Chromosome"/>
</dbReference>
<dbReference type="InterPro" id="IPR013320">
    <property type="entry name" value="ConA-like_dom_sf"/>
</dbReference>
<feature type="signal peptide" evidence="2">
    <location>
        <begin position="1"/>
        <end position="22"/>
    </location>
</feature>
<dbReference type="PANTHER" id="PTHR10963:SF55">
    <property type="entry name" value="GLYCOSIDE HYDROLASE FAMILY 16 PROTEIN"/>
    <property type="match status" value="1"/>
</dbReference>
<dbReference type="GO" id="GO:0004553">
    <property type="term" value="F:hydrolase activity, hydrolyzing O-glycosyl compounds"/>
    <property type="evidence" value="ECO:0007669"/>
    <property type="project" value="InterPro"/>
</dbReference>
<organism evidence="4 5">
    <name type="scientific">[Brevibacterium] flavum</name>
    <dbReference type="NCBI Taxonomy" id="92706"/>
    <lineage>
        <taxon>Bacteria</taxon>
        <taxon>Bacillati</taxon>
        <taxon>Actinomycetota</taxon>
        <taxon>Actinomycetes</taxon>
        <taxon>Mycobacteriales</taxon>
        <taxon>Corynebacteriaceae</taxon>
        <taxon>Corynebacterium</taxon>
    </lineage>
</organism>
<dbReference type="GO" id="GO:0005975">
    <property type="term" value="P:carbohydrate metabolic process"/>
    <property type="evidence" value="ECO:0007669"/>
    <property type="project" value="InterPro"/>
</dbReference>
<dbReference type="Pfam" id="PF00722">
    <property type="entry name" value="Glyco_hydro_16"/>
    <property type="match status" value="1"/>
</dbReference>
<evidence type="ECO:0000256" key="2">
    <source>
        <dbReference type="SAM" id="SignalP"/>
    </source>
</evidence>